<evidence type="ECO:0000313" key="2">
    <source>
        <dbReference type="EMBL" id="CAB4724545.1"/>
    </source>
</evidence>
<accession>A0A6J6VBF1</accession>
<name>A0A6J6VBF1_9ZZZZ</name>
<organism evidence="3">
    <name type="scientific">freshwater metagenome</name>
    <dbReference type="NCBI Taxonomy" id="449393"/>
    <lineage>
        <taxon>unclassified sequences</taxon>
        <taxon>metagenomes</taxon>
        <taxon>ecological metagenomes</taxon>
    </lineage>
</organism>
<evidence type="ECO:0000313" key="4">
    <source>
        <dbReference type="EMBL" id="CAB5062488.1"/>
    </source>
</evidence>
<keyword evidence="1" id="KW-1133">Transmembrane helix</keyword>
<protein>
    <submittedName>
        <fullName evidence="3">Unannotated protein</fullName>
    </submittedName>
</protein>
<evidence type="ECO:0000313" key="3">
    <source>
        <dbReference type="EMBL" id="CAB4767837.1"/>
    </source>
</evidence>
<feature type="transmembrane region" description="Helical" evidence="1">
    <location>
        <begin position="129"/>
        <end position="153"/>
    </location>
</feature>
<dbReference type="EMBL" id="CAEZYY010000045">
    <property type="protein sequence ID" value="CAB4767837.1"/>
    <property type="molecule type" value="Genomic_DNA"/>
</dbReference>
<dbReference type="EMBL" id="CAFBQP010000039">
    <property type="protein sequence ID" value="CAB5062488.1"/>
    <property type="molecule type" value="Genomic_DNA"/>
</dbReference>
<dbReference type="PANTHER" id="PTHR31272">
    <property type="entry name" value="CYTOCHROME C-TYPE BIOGENESIS PROTEIN HI_1454-RELATED"/>
    <property type="match status" value="1"/>
</dbReference>
<feature type="transmembrane region" description="Helical" evidence="1">
    <location>
        <begin position="250"/>
        <end position="276"/>
    </location>
</feature>
<feature type="transmembrane region" description="Helical" evidence="1">
    <location>
        <begin position="54"/>
        <end position="82"/>
    </location>
</feature>
<reference evidence="3" key="1">
    <citation type="submission" date="2020-05" db="EMBL/GenBank/DDBJ databases">
        <authorList>
            <person name="Chiriac C."/>
            <person name="Salcher M."/>
            <person name="Ghai R."/>
            <person name="Kavagutti S V."/>
        </authorList>
    </citation>
    <scope>NUCLEOTIDE SEQUENCE</scope>
</reference>
<gene>
    <name evidence="2" type="ORF">UFOPK2602_01977</name>
    <name evidence="3" type="ORF">UFOPK2806_02236</name>
    <name evidence="4" type="ORF">UFOPK4306_01157</name>
</gene>
<dbReference type="PANTHER" id="PTHR31272:SF4">
    <property type="entry name" value="CYTOCHROME C-TYPE BIOGENESIS PROTEIN HI_1454-RELATED"/>
    <property type="match status" value="1"/>
</dbReference>
<feature type="transmembrane region" description="Helical" evidence="1">
    <location>
        <begin position="12"/>
        <end position="34"/>
    </location>
</feature>
<dbReference type="EMBL" id="CAEZXX010000173">
    <property type="protein sequence ID" value="CAB4724545.1"/>
    <property type="molecule type" value="Genomic_DNA"/>
</dbReference>
<sequence length="291" mass="30851">MIALSGQFALNFLRGVLATVNPCGFVLLPTYLMYFLGTEGARPGTQRASIQRALVVSAAVTAGFFSVFLVIGLLVEAGFSWFTQHSDWLGLIIGITLLPLGLAMIFGLRLSMNLPKFVRSSNDRRIVSMFLYGVSYAIASLGCTIGLFIPALASAKNEGYASAVLATALYGVGMGVTLTALTVALALARTGLLRVLRRAMEHLDLAAGVLMMLTGAYLVWYWGSEVRNPGGNKGGAVSQVENWQTKVANWLNSVGVTTLAIVLVGVTAGAVVFAVARNRRQRSGDANTVSP</sequence>
<proteinExistence type="predicted"/>
<feature type="transmembrane region" description="Helical" evidence="1">
    <location>
        <begin position="159"/>
        <end position="185"/>
    </location>
</feature>
<feature type="transmembrane region" description="Helical" evidence="1">
    <location>
        <begin position="88"/>
        <end position="108"/>
    </location>
</feature>
<dbReference type="InterPro" id="IPR051790">
    <property type="entry name" value="Cytochrome_c-biogenesis_DsbD"/>
</dbReference>
<keyword evidence="1" id="KW-0472">Membrane</keyword>
<dbReference type="AlphaFoldDB" id="A0A6J6VBF1"/>
<feature type="transmembrane region" description="Helical" evidence="1">
    <location>
        <begin position="205"/>
        <end position="223"/>
    </location>
</feature>
<evidence type="ECO:0000256" key="1">
    <source>
        <dbReference type="SAM" id="Phobius"/>
    </source>
</evidence>
<keyword evidence="1" id="KW-0812">Transmembrane</keyword>